<dbReference type="GO" id="GO:0046872">
    <property type="term" value="F:metal ion binding"/>
    <property type="evidence" value="ECO:0007669"/>
    <property type="project" value="UniProtKB-KW"/>
</dbReference>
<dbReference type="AlphaFoldDB" id="A0AA36J156"/>
<accession>A0AA36J156</accession>
<evidence type="ECO:0000256" key="10">
    <source>
        <dbReference type="SAM" id="MobiDB-lite"/>
    </source>
</evidence>
<dbReference type="CDD" id="cd01876">
    <property type="entry name" value="YihA_EngB"/>
    <property type="match status" value="1"/>
</dbReference>
<dbReference type="InterPro" id="IPR001995">
    <property type="entry name" value="Peptidase_A2_cat"/>
</dbReference>
<feature type="chain" id="PRO_5041219266" description="EngB-type G domain-containing protein" evidence="11">
    <location>
        <begin position="16"/>
        <end position="575"/>
    </location>
</feature>
<keyword evidence="5" id="KW-0547">Nucleotide-binding</keyword>
<dbReference type="InterPro" id="IPR019987">
    <property type="entry name" value="GTP-bd_ribosome_bio_YsxC"/>
</dbReference>
<evidence type="ECO:0000256" key="3">
    <source>
        <dbReference type="ARBA" id="ARBA00022618"/>
    </source>
</evidence>
<dbReference type="NCBIfam" id="TIGR03598">
    <property type="entry name" value="GTPase_YsxC"/>
    <property type="match status" value="1"/>
</dbReference>
<dbReference type="InterPro" id="IPR027417">
    <property type="entry name" value="P-loop_NTPase"/>
</dbReference>
<dbReference type="SUPFAM" id="SSF52540">
    <property type="entry name" value="P-loop containing nucleoside triphosphate hydrolases"/>
    <property type="match status" value="1"/>
</dbReference>
<dbReference type="PROSITE" id="PS50175">
    <property type="entry name" value="ASP_PROT_RETROV"/>
    <property type="match status" value="1"/>
</dbReference>
<evidence type="ECO:0000256" key="2">
    <source>
        <dbReference type="ARBA" id="ARBA00009638"/>
    </source>
</evidence>
<dbReference type="Proteomes" id="UP001178507">
    <property type="component" value="Unassembled WGS sequence"/>
</dbReference>
<evidence type="ECO:0000256" key="1">
    <source>
        <dbReference type="ARBA" id="ARBA00001946"/>
    </source>
</evidence>
<feature type="signal peptide" evidence="11">
    <location>
        <begin position="1"/>
        <end position="15"/>
    </location>
</feature>
<name>A0AA36J156_9DINO</name>
<evidence type="ECO:0000313" key="15">
    <source>
        <dbReference type="Proteomes" id="UP001178507"/>
    </source>
</evidence>
<dbReference type="PROSITE" id="PS51706">
    <property type="entry name" value="G_ENGB"/>
    <property type="match status" value="1"/>
</dbReference>
<dbReference type="GO" id="GO:0005525">
    <property type="term" value="F:GTP binding"/>
    <property type="evidence" value="ECO:0007669"/>
    <property type="project" value="UniProtKB-KW"/>
</dbReference>
<organism evidence="14 15">
    <name type="scientific">Effrenium voratum</name>
    <dbReference type="NCBI Taxonomy" id="2562239"/>
    <lineage>
        <taxon>Eukaryota</taxon>
        <taxon>Sar</taxon>
        <taxon>Alveolata</taxon>
        <taxon>Dinophyceae</taxon>
        <taxon>Suessiales</taxon>
        <taxon>Symbiodiniaceae</taxon>
        <taxon>Effrenium</taxon>
    </lineage>
</organism>
<reference evidence="14" key="1">
    <citation type="submission" date="2023-08" db="EMBL/GenBank/DDBJ databases">
        <authorList>
            <person name="Chen Y."/>
            <person name="Shah S."/>
            <person name="Dougan E. K."/>
            <person name="Thang M."/>
            <person name="Chan C."/>
        </authorList>
    </citation>
    <scope>NUCLEOTIDE SEQUENCE</scope>
</reference>
<dbReference type="PANTHER" id="PTHR11649:SF13">
    <property type="entry name" value="ENGB-TYPE G DOMAIN-CONTAINING PROTEIN"/>
    <property type="match status" value="1"/>
</dbReference>
<dbReference type="InterPro" id="IPR006073">
    <property type="entry name" value="GTP-bd"/>
</dbReference>
<feature type="domain" description="EngB-type G" evidence="13">
    <location>
        <begin position="343"/>
        <end position="537"/>
    </location>
</feature>
<evidence type="ECO:0000256" key="9">
    <source>
        <dbReference type="ARBA" id="ARBA00023306"/>
    </source>
</evidence>
<evidence type="ECO:0000256" key="4">
    <source>
        <dbReference type="ARBA" id="ARBA00022723"/>
    </source>
</evidence>
<dbReference type="EMBL" id="CAUJNA010003238">
    <property type="protein sequence ID" value="CAJ1396615.1"/>
    <property type="molecule type" value="Genomic_DNA"/>
</dbReference>
<evidence type="ECO:0000256" key="6">
    <source>
        <dbReference type="ARBA" id="ARBA00022842"/>
    </source>
</evidence>
<keyword evidence="8" id="KW-0717">Septation</keyword>
<keyword evidence="7" id="KW-0342">GTP-binding</keyword>
<evidence type="ECO:0000256" key="8">
    <source>
        <dbReference type="ARBA" id="ARBA00023210"/>
    </source>
</evidence>
<gene>
    <name evidence="14" type="ORF">EVOR1521_LOCUS20812</name>
</gene>
<keyword evidence="3" id="KW-0132">Cell division</keyword>
<dbReference type="Gene3D" id="3.40.50.300">
    <property type="entry name" value="P-loop containing nucleotide triphosphate hydrolases"/>
    <property type="match status" value="1"/>
</dbReference>
<evidence type="ECO:0000313" key="14">
    <source>
        <dbReference type="EMBL" id="CAJ1396615.1"/>
    </source>
</evidence>
<evidence type="ECO:0000256" key="11">
    <source>
        <dbReference type="SAM" id="SignalP"/>
    </source>
</evidence>
<dbReference type="Pfam" id="PF01926">
    <property type="entry name" value="MMR_HSR1"/>
    <property type="match status" value="1"/>
</dbReference>
<dbReference type="GO" id="GO:0051301">
    <property type="term" value="P:cell division"/>
    <property type="evidence" value="ECO:0007669"/>
    <property type="project" value="UniProtKB-KW"/>
</dbReference>
<evidence type="ECO:0000256" key="5">
    <source>
        <dbReference type="ARBA" id="ARBA00022741"/>
    </source>
</evidence>
<feature type="domain" description="Peptidase A2" evidence="12">
    <location>
        <begin position="448"/>
        <end position="461"/>
    </location>
</feature>
<comment type="similarity">
    <text evidence="2">Belongs to the TRAFAC class TrmE-Era-EngA-EngB-Septin-like GTPase superfamily. EngB GTPase family.</text>
</comment>
<dbReference type="PANTHER" id="PTHR11649">
    <property type="entry name" value="MSS1/TRME-RELATED GTP-BINDING PROTEIN"/>
    <property type="match status" value="1"/>
</dbReference>
<dbReference type="GO" id="GO:0006508">
    <property type="term" value="P:proteolysis"/>
    <property type="evidence" value="ECO:0007669"/>
    <property type="project" value="InterPro"/>
</dbReference>
<keyword evidence="15" id="KW-1185">Reference proteome</keyword>
<keyword evidence="9" id="KW-0131">Cell cycle</keyword>
<keyword evidence="4" id="KW-0479">Metal-binding</keyword>
<keyword evidence="11" id="KW-0732">Signal</keyword>
<dbReference type="InterPro" id="IPR030393">
    <property type="entry name" value="G_ENGB_dom"/>
</dbReference>
<evidence type="ECO:0000259" key="12">
    <source>
        <dbReference type="PROSITE" id="PS50175"/>
    </source>
</evidence>
<comment type="cofactor">
    <cofactor evidence="1">
        <name>Mg(2+)</name>
        <dbReference type="ChEBI" id="CHEBI:18420"/>
    </cofactor>
</comment>
<evidence type="ECO:0008006" key="16">
    <source>
        <dbReference type="Google" id="ProtNLM"/>
    </source>
</evidence>
<evidence type="ECO:0000256" key="7">
    <source>
        <dbReference type="ARBA" id="ARBA00023134"/>
    </source>
</evidence>
<comment type="caution">
    <text evidence="14">The sequence shown here is derived from an EMBL/GenBank/DDBJ whole genome shotgun (WGS) entry which is preliminary data.</text>
</comment>
<feature type="region of interest" description="Disordered" evidence="10">
    <location>
        <begin position="247"/>
        <end position="268"/>
    </location>
</feature>
<sequence length="575" mass="61956">MAFKAVVLLVVPALATKLGSQGWWPFTSGEPELPKDVQALVGSQDEALPLKAVKSAAPPRAMRAPTASPTAPALLSLAHAQPSPAEEYDEAQPGTYDLNKGVISALLGSKMTEAAPARVAAAAPTAPVALLAKAAGKPDPSKQCLDFATWAKEAKVAGKELTKLLMTSTCADKSAPQKYQEMCRDLRSDLQELEKSKDWIPAHACAILLTRLQKRLASQFSDEFDRGSLGFKHSALRRLQLVPFRGGDARGGRPHTGASAGGGGAMGSSPGFRGRAALEGSVWEVGAIAPLAALAALARTSRATRRTCCRAGVKICDIRPEIYRVEDPHRSFFYSQCPPENPKLPEFAFFGQSNVGKSSLLNFLCNRRKITTISKNPGHTKLIHHILCEKSFYLVDLPGTGTAEGKGRALKQMSKVLTAYVRHRNTLAQLFYLVDGSKPFQDFDLQGIKWLADTGADLTVVLTKMDTPKRQPRGAPEDPAEEFVQRLEQMPQNPWRRLGSELDRGPMLNSPGPVSVLSRKGATRSVVLFNVDCVDLKCWPILARDLRGASARPAQDLTYSAAACAPPPALGAVKR</sequence>
<dbReference type="GO" id="GO:0004190">
    <property type="term" value="F:aspartic-type endopeptidase activity"/>
    <property type="evidence" value="ECO:0007669"/>
    <property type="project" value="InterPro"/>
</dbReference>
<protein>
    <recommendedName>
        <fullName evidence="16">EngB-type G domain-containing protein</fullName>
    </recommendedName>
</protein>
<evidence type="ECO:0000259" key="13">
    <source>
        <dbReference type="PROSITE" id="PS51706"/>
    </source>
</evidence>
<proteinExistence type="inferred from homology"/>
<keyword evidence="6" id="KW-0460">Magnesium</keyword>